<keyword evidence="1" id="KW-0472">Membrane</keyword>
<dbReference type="EMBL" id="CP046401">
    <property type="protein sequence ID" value="QGY43215.1"/>
    <property type="molecule type" value="Genomic_DNA"/>
</dbReference>
<evidence type="ECO:0000313" key="2">
    <source>
        <dbReference type="EMBL" id="QGY43215.1"/>
    </source>
</evidence>
<accession>A0A6I6JK50</accession>
<comment type="subcellular location">
    <subcellularLocation>
        <location evidence="1">Cell membrane</location>
        <topology evidence="1">Multi-pass membrane protein</topology>
    </subcellularLocation>
</comment>
<dbReference type="GO" id="GO:0005886">
    <property type="term" value="C:plasma membrane"/>
    <property type="evidence" value="ECO:0007669"/>
    <property type="project" value="UniProtKB-SubCell"/>
</dbReference>
<dbReference type="KEGG" id="mcos:GM418_05940"/>
<proteinExistence type="inferred from homology"/>
<dbReference type="GO" id="GO:0022857">
    <property type="term" value="F:transmembrane transporter activity"/>
    <property type="evidence" value="ECO:0007669"/>
    <property type="project" value="UniProtKB-UniRule"/>
</dbReference>
<dbReference type="HAMAP" id="MF_02088">
    <property type="entry name" value="Q_prec_transport"/>
    <property type="match status" value="1"/>
</dbReference>
<keyword evidence="1" id="KW-1003">Cell membrane</keyword>
<evidence type="ECO:0000256" key="1">
    <source>
        <dbReference type="HAMAP-Rule" id="MF_02088"/>
    </source>
</evidence>
<dbReference type="NCBIfam" id="TIGR00697">
    <property type="entry name" value="queuosine precursor transporter"/>
    <property type="match status" value="1"/>
</dbReference>
<dbReference type="AlphaFoldDB" id="A0A6I6JK50"/>
<evidence type="ECO:0000313" key="3">
    <source>
        <dbReference type="Proteomes" id="UP000428260"/>
    </source>
</evidence>
<dbReference type="Proteomes" id="UP000428260">
    <property type="component" value="Chromosome"/>
</dbReference>
<keyword evidence="1" id="KW-1133">Transmembrane helix</keyword>
<feature type="transmembrane region" description="Helical" evidence="1">
    <location>
        <begin position="141"/>
        <end position="168"/>
    </location>
</feature>
<comment type="similarity">
    <text evidence="1">Belongs to the vitamin uptake transporter (VUT/ECF) (TC 2.A.88) family. Q precursor transporter subfamily.</text>
</comment>
<keyword evidence="3" id="KW-1185">Reference proteome</keyword>
<sequence>MNNKVSVLFMLAGILFATCLLISNILASKIIMIGPWSAPAGVLIFPLAYIINDVIAEVWGYRKARLIIWAGFGVNLLAVLFFSMAVAVPAAPFYEGQNAFASVLGNTPRIVAASLLAYLFGSFLNAFVMSRVKVITEGKSFSLRAIVSTLAGESIDSLIFISVAFAGVFPVNVLLGMIVTQAVIKTVYEIIVLPLTLVVVKKIKQLEGEDTFDYSVSYNPFRLRQI</sequence>
<keyword evidence="1" id="KW-0812">Transmembrane</keyword>
<comment type="function">
    <text evidence="1">Involved in the import of queuosine (Q) precursors, required for Q precursor salvage.</text>
</comment>
<name>A0A6I6JK50_9BACT</name>
<dbReference type="InterPro" id="IPR003744">
    <property type="entry name" value="YhhQ"/>
</dbReference>
<organism evidence="2 3">
    <name type="scientific">Maribellus comscasis</name>
    <dbReference type="NCBI Taxonomy" id="2681766"/>
    <lineage>
        <taxon>Bacteria</taxon>
        <taxon>Pseudomonadati</taxon>
        <taxon>Bacteroidota</taxon>
        <taxon>Bacteroidia</taxon>
        <taxon>Marinilabiliales</taxon>
        <taxon>Prolixibacteraceae</taxon>
        <taxon>Maribellus</taxon>
    </lineage>
</organism>
<dbReference type="RefSeq" id="WP_158864115.1">
    <property type="nucleotide sequence ID" value="NZ_CP046401.1"/>
</dbReference>
<protein>
    <recommendedName>
        <fullName evidence="1">Probable queuosine precursor transporter</fullName>
        <shortName evidence="1">Q precursor transporter</shortName>
    </recommendedName>
</protein>
<dbReference type="PANTHER" id="PTHR34300:SF2">
    <property type="entry name" value="QUEUOSINE PRECURSOR TRANSPORTER-RELATED"/>
    <property type="match status" value="1"/>
</dbReference>
<feature type="transmembrane region" description="Helical" evidence="1">
    <location>
        <begin position="110"/>
        <end position="129"/>
    </location>
</feature>
<keyword evidence="1" id="KW-0813">Transport</keyword>
<reference evidence="2 3" key="1">
    <citation type="submission" date="2019-11" db="EMBL/GenBank/DDBJ databases">
        <authorList>
            <person name="Zheng R.K."/>
            <person name="Sun C.M."/>
        </authorList>
    </citation>
    <scope>NUCLEOTIDE SEQUENCE [LARGE SCALE GENOMIC DNA]</scope>
    <source>
        <strain evidence="2 3">WC007</strain>
    </source>
</reference>
<dbReference type="PANTHER" id="PTHR34300">
    <property type="entry name" value="QUEUOSINE PRECURSOR TRANSPORTER-RELATED"/>
    <property type="match status" value="1"/>
</dbReference>
<gene>
    <name evidence="2" type="ORF">GM418_05940</name>
</gene>
<feature type="transmembrane region" description="Helical" evidence="1">
    <location>
        <begin position="67"/>
        <end position="90"/>
    </location>
</feature>
<feature type="transmembrane region" description="Helical" evidence="1">
    <location>
        <begin position="174"/>
        <end position="200"/>
    </location>
</feature>
<dbReference type="Pfam" id="PF02592">
    <property type="entry name" value="Vut_1"/>
    <property type="match status" value="1"/>
</dbReference>
<feature type="transmembrane region" description="Helical" evidence="1">
    <location>
        <begin position="37"/>
        <end position="55"/>
    </location>
</feature>